<dbReference type="InterPro" id="IPR028427">
    <property type="entry name" value="Met_Sox_Rdtase_MsrB"/>
</dbReference>
<dbReference type="eggNOG" id="COG0229">
    <property type="taxonomic scope" value="Bacteria"/>
</dbReference>
<keyword evidence="4" id="KW-0479">Metal-binding</keyword>
<dbReference type="GO" id="GO:0006979">
    <property type="term" value="P:response to oxidative stress"/>
    <property type="evidence" value="ECO:0007669"/>
    <property type="project" value="InterPro"/>
</dbReference>
<dbReference type="EMBL" id="AJJU01000009">
    <property type="protein sequence ID" value="EID74679.1"/>
    <property type="molecule type" value="Genomic_DNA"/>
</dbReference>
<accession>I0WE63</accession>
<dbReference type="InterPro" id="IPR011057">
    <property type="entry name" value="Mss4-like_sf"/>
</dbReference>
<keyword evidence="5" id="KW-0862">Zinc</keyword>
<keyword evidence="6" id="KW-0560">Oxidoreductase</keyword>
<reference evidence="9 10" key="1">
    <citation type="journal article" date="2012" name="J. Bacteriol.">
        <title>Genome Sequence of the Halotolerant Bacterium Imtechella halotolerans K1T.</title>
        <authorList>
            <person name="Kumar S."/>
            <person name="Vikram S."/>
            <person name="Subramanian S."/>
            <person name="Raghava G.P."/>
            <person name="Pinnaka A.K."/>
        </authorList>
    </citation>
    <scope>NUCLEOTIDE SEQUENCE [LARGE SCALE GENOMIC DNA]</scope>
    <source>
        <strain evidence="9 10">K1</strain>
    </source>
</reference>
<evidence type="ECO:0000256" key="4">
    <source>
        <dbReference type="ARBA" id="ARBA00022723"/>
    </source>
</evidence>
<dbReference type="Proteomes" id="UP000005938">
    <property type="component" value="Unassembled WGS sequence"/>
</dbReference>
<protein>
    <recommendedName>
        <fullName evidence="3">peptide-methionine (R)-S-oxide reductase</fullName>
        <ecNumber evidence="3">1.8.4.12</ecNumber>
    </recommendedName>
</protein>
<evidence type="ECO:0000313" key="10">
    <source>
        <dbReference type="Proteomes" id="UP000005938"/>
    </source>
</evidence>
<comment type="catalytic activity">
    <reaction evidence="7">
        <text>L-methionyl-[protein] + [thioredoxin]-disulfide + H2O = L-methionyl-(R)-S-oxide-[protein] + [thioredoxin]-dithiol</text>
        <dbReference type="Rhea" id="RHEA:24164"/>
        <dbReference type="Rhea" id="RHEA-COMP:10698"/>
        <dbReference type="Rhea" id="RHEA-COMP:10700"/>
        <dbReference type="Rhea" id="RHEA-COMP:12313"/>
        <dbReference type="Rhea" id="RHEA-COMP:12314"/>
        <dbReference type="ChEBI" id="CHEBI:15377"/>
        <dbReference type="ChEBI" id="CHEBI:16044"/>
        <dbReference type="ChEBI" id="CHEBI:29950"/>
        <dbReference type="ChEBI" id="CHEBI:45764"/>
        <dbReference type="ChEBI" id="CHEBI:50058"/>
        <dbReference type="EC" id="1.8.4.12"/>
    </reaction>
</comment>
<dbReference type="AlphaFoldDB" id="I0WE63"/>
<dbReference type="NCBIfam" id="TIGR00357">
    <property type="entry name" value="peptide-methionine (R)-S-oxide reductase MsrB"/>
    <property type="match status" value="1"/>
</dbReference>
<dbReference type="SUPFAM" id="SSF51316">
    <property type="entry name" value="Mss4-like"/>
    <property type="match status" value="1"/>
</dbReference>
<keyword evidence="10" id="KW-1185">Reference proteome</keyword>
<dbReference type="PANTHER" id="PTHR10173">
    <property type="entry name" value="METHIONINE SULFOXIDE REDUCTASE"/>
    <property type="match status" value="1"/>
</dbReference>
<evidence type="ECO:0000256" key="1">
    <source>
        <dbReference type="ARBA" id="ARBA00001947"/>
    </source>
</evidence>
<dbReference type="PATRIC" id="fig|946077.3.peg.1592"/>
<dbReference type="PROSITE" id="PS51790">
    <property type="entry name" value="MSRB"/>
    <property type="match status" value="1"/>
</dbReference>
<dbReference type="EC" id="1.8.4.12" evidence="3"/>
<dbReference type="OrthoDB" id="4174719at2"/>
<dbReference type="GO" id="GO:0033743">
    <property type="term" value="F:peptide-methionine (R)-S-oxide reductase activity"/>
    <property type="evidence" value="ECO:0007669"/>
    <property type="project" value="UniProtKB-EC"/>
</dbReference>
<dbReference type="GO" id="GO:0030091">
    <property type="term" value="P:protein repair"/>
    <property type="evidence" value="ECO:0007669"/>
    <property type="project" value="InterPro"/>
</dbReference>
<dbReference type="Pfam" id="PF01641">
    <property type="entry name" value="SelR"/>
    <property type="match status" value="1"/>
</dbReference>
<evidence type="ECO:0000259" key="8">
    <source>
        <dbReference type="PROSITE" id="PS51790"/>
    </source>
</evidence>
<name>I0WE63_9FLAO</name>
<proteinExistence type="inferred from homology"/>
<evidence type="ECO:0000256" key="5">
    <source>
        <dbReference type="ARBA" id="ARBA00022833"/>
    </source>
</evidence>
<dbReference type="RefSeq" id="WP_008239203.1">
    <property type="nucleotide sequence ID" value="NZ_AJJU01000009.1"/>
</dbReference>
<dbReference type="GO" id="GO:0005737">
    <property type="term" value="C:cytoplasm"/>
    <property type="evidence" value="ECO:0007669"/>
    <property type="project" value="TreeGrafter"/>
</dbReference>
<evidence type="ECO:0000256" key="7">
    <source>
        <dbReference type="ARBA" id="ARBA00048488"/>
    </source>
</evidence>
<dbReference type="FunFam" id="2.170.150.20:FF:000001">
    <property type="entry name" value="Peptide methionine sulfoxide reductase MsrB"/>
    <property type="match status" value="1"/>
</dbReference>
<organism evidence="9 10">
    <name type="scientific">Imtechella halotolerans K1</name>
    <dbReference type="NCBI Taxonomy" id="946077"/>
    <lineage>
        <taxon>Bacteria</taxon>
        <taxon>Pseudomonadati</taxon>
        <taxon>Bacteroidota</taxon>
        <taxon>Flavobacteriia</taxon>
        <taxon>Flavobacteriales</taxon>
        <taxon>Flavobacteriaceae</taxon>
        <taxon>Imtechella</taxon>
    </lineage>
</organism>
<evidence type="ECO:0000256" key="3">
    <source>
        <dbReference type="ARBA" id="ARBA00012499"/>
    </source>
</evidence>
<dbReference type="Gene3D" id="2.170.150.20">
    <property type="entry name" value="Peptide methionine sulfoxide reductase"/>
    <property type="match status" value="1"/>
</dbReference>
<feature type="domain" description="MsrB" evidence="8">
    <location>
        <begin position="12"/>
        <end position="133"/>
    </location>
</feature>
<dbReference type="STRING" id="946077.W5A_07862"/>
<sequence>MDKPLYPIRKSEDDWKDQLGPESYRILRQKGTEFPHTGKYNLHFDNGEYSCLGCGQLLFKSQSKFESGCGWPSFDQAVDGAIEYLKDVSHGMQRVEIVCSQCGGHLGHVFNDGPTSSGLRYCVNSASIDFTKS</sequence>
<gene>
    <name evidence="9" type="ORF">W5A_07862</name>
</gene>
<evidence type="ECO:0000313" key="9">
    <source>
        <dbReference type="EMBL" id="EID74679.1"/>
    </source>
</evidence>
<evidence type="ECO:0000256" key="6">
    <source>
        <dbReference type="ARBA" id="ARBA00023002"/>
    </source>
</evidence>
<dbReference type="InterPro" id="IPR002579">
    <property type="entry name" value="Met_Sox_Rdtase_MsrB_dom"/>
</dbReference>
<evidence type="ECO:0000256" key="2">
    <source>
        <dbReference type="ARBA" id="ARBA00007174"/>
    </source>
</evidence>
<dbReference type="GO" id="GO:0046872">
    <property type="term" value="F:metal ion binding"/>
    <property type="evidence" value="ECO:0007669"/>
    <property type="project" value="UniProtKB-KW"/>
</dbReference>
<comment type="caution">
    <text evidence="9">The sequence shown here is derived from an EMBL/GenBank/DDBJ whole genome shotgun (WGS) entry which is preliminary data.</text>
</comment>
<dbReference type="PANTHER" id="PTHR10173:SF52">
    <property type="entry name" value="METHIONINE-R-SULFOXIDE REDUCTASE B1"/>
    <property type="match status" value="1"/>
</dbReference>
<comment type="cofactor">
    <cofactor evidence="1">
        <name>Zn(2+)</name>
        <dbReference type="ChEBI" id="CHEBI:29105"/>
    </cofactor>
</comment>
<comment type="similarity">
    <text evidence="2">Belongs to the MsrB Met sulfoxide reductase family.</text>
</comment>